<name>A0A918K6N9_9ACTN</name>
<dbReference type="InterPro" id="IPR002543">
    <property type="entry name" value="FtsK_dom"/>
</dbReference>
<dbReference type="Gene3D" id="3.40.50.300">
    <property type="entry name" value="P-loop containing nucleotide triphosphate hydrolases"/>
    <property type="match status" value="1"/>
</dbReference>
<feature type="binding site" evidence="3">
    <location>
        <begin position="297"/>
        <end position="304"/>
    </location>
    <ligand>
        <name>ATP</name>
        <dbReference type="ChEBI" id="CHEBI:30616"/>
    </ligand>
</feature>
<evidence type="ECO:0000313" key="6">
    <source>
        <dbReference type="EMBL" id="GGX50197.1"/>
    </source>
</evidence>
<keyword evidence="7" id="KW-1185">Reference proteome</keyword>
<dbReference type="PANTHER" id="PTHR22683:SF41">
    <property type="entry name" value="DNA TRANSLOCASE FTSK"/>
    <property type="match status" value="1"/>
</dbReference>
<dbReference type="NCBIfam" id="NF041214">
    <property type="entry name" value="plasmid_TraB"/>
    <property type="match status" value="1"/>
</dbReference>
<evidence type="ECO:0000256" key="3">
    <source>
        <dbReference type="PROSITE-ProRule" id="PRU00289"/>
    </source>
</evidence>
<organism evidence="6 7">
    <name type="scientific">Streptomyces fructofermentans</name>
    <dbReference type="NCBI Taxonomy" id="152141"/>
    <lineage>
        <taxon>Bacteria</taxon>
        <taxon>Bacillati</taxon>
        <taxon>Actinomycetota</taxon>
        <taxon>Actinomycetes</taxon>
        <taxon>Kitasatosporales</taxon>
        <taxon>Streptomycetaceae</taxon>
        <taxon>Streptomyces</taxon>
    </lineage>
</organism>
<dbReference type="GO" id="GO:0003677">
    <property type="term" value="F:DNA binding"/>
    <property type="evidence" value="ECO:0007669"/>
    <property type="project" value="InterPro"/>
</dbReference>
<evidence type="ECO:0000256" key="4">
    <source>
        <dbReference type="SAM" id="MobiDB-lite"/>
    </source>
</evidence>
<comment type="caution">
    <text evidence="6">The sequence shown here is derived from an EMBL/GenBank/DDBJ whole genome shotgun (WGS) entry which is preliminary data.</text>
</comment>
<evidence type="ECO:0000256" key="1">
    <source>
        <dbReference type="ARBA" id="ARBA00022741"/>
    </source>
</evidence>
<dbReference type="PROSITE" id="PS50901">
    <property type="entry name" value="FTSK"/>
    <property type="match status" value="1"/>
</dbReference>
<feature type="region of interest" description="Disordered" evidence="4">
    <location>
        <begin position="559"/>
        <end position="628"/>
    </location>
</feature>
<proteinExistence type="predicted"/>
<accession>A0A918K6N9</accession>
<evidence type="ECO:0000259" key="5">
    <source>
        <dbReference type="PROSITE" id="PS50901"/>
    </source>
</evidence>
<dbReference type="InterPro" id="IPR050206">
    <property type="entry name" value="FtsK/SpoIIIE/SftA"/>
</dbReference>
<dbReference type="GO" id="GO:0005524">
    <property type="term" value="F:ATP binding"/>
    <property type="evidence" value="ECO:0007669"/>
    <property type="project" value="UniProtKB-UniRule"/>
</dbReference>
<gene>
    <name evidence="6" type="ORF">GCM10010515_16900</name>
</gene>
<keyword evidence="1 3" id="KW-0547">Nucleotide-binding</keyword>
<feature type="compositionally biased region" description="Acidic residues" evidence="4">
    <location>
        <begin position="580"/>
        <end position="612"/>
    </location>
</feature>
<feature type="domain" description="FtsK" evidence="5">
    <location>
        <begin position="273"/>
        <end position="474"/>
    </location>
</feature>
<evidence type="ECO:0000256" key="2">
    <source>
        <dbReference type="ARBA" id="ARBA00022840"/>
    </source>
</evidence>
<dbReference type="RefSeq" id="WP_190034723.1">
    <property type="nucleotide sequence ID" value="NZ_BMWD01000004.1"/>
</dbReference>
<evidence type="ECO:0000313" key="7">
    <source>
        <dbReference type="Proteomes" id="UP000645555"/>
    </source>
</evidence>
<sequence length="698" mass="73293">MARNSSGGRARHTDYLGDGIVADYRGEGLLPGQGSGGGIGAYLLNRAKPHLPPWLGVGAAGVAGALGNWRWGESAPAGVGLTLASVALTGVTWWVGRNTSAQRRLHSAITVAAGSAWVTGACLAGPLAGPLDDLYLMGGPVVALSWNVRLILRTPDGEASGQGGDKGLLEKIGLARAQIGAAKVEPNRVTAPIALAAGEQTNDDVTKALGLLASALDLPVSAVRYQPDPDSNRRGDLVIVPEDMLAEVVEYDGPSNLGGSIAEPLVIGRYDDGAPMHLWLPGDPQTGRNGTHVLIAGGSGSGKGDTALNLQTEILSRSDVLLWLSDPKMFQDFRPLLPGIDWAAEGGTPTEVMVEALQEVIPARTRWLGQHSYRQWLPQAAQQQNDPQHSCRPDGTACGCPGMPFLVAWMEEAASTLRALGDDAFTGITQEARSAGVSLIVSLQRPSYDQMSTSTRAALPSVIALGCDPRDEGFSLPDRVLDAGAHPGAWGNRKPGYCYLVSTGVPEDRYASPGRTRAFTHRSVSLMEVVAAWAQRNGAIADPITAGAAASIAGNAYGGRPVAGDDQQSGPSSGPATTGPEDDDVDERQPLDPEDEQIDPEDELPAAQDGDDAPIFGEGTGRKPKGEEARRLLAEALAEFEQNGQMIIGPKDLSDWCERHNLSRPWVSKKLAEAAAEGRLAPTNTTGRWRIVPSLTAA</sequence>
<reference evidence="6" key="1">
    <citation type="journal article" date="2014" name="Int. J. Syst. Evol. Microbiol.">
        <title>Complete genome sequence of Corynebacterium casei LMG S-19264T (=DSM 44701T), isolated from a smear-ripened cheese.</title>
        <authorList>
            <consortium name="US DOE Joint Genome Institute (JGI-PGF)"/>
            <person name="Walter F."/>
            <person name="Albersmeier A."/>
            <person name="Kalinowski J."/>
            <person name="Ruckert C."/>
        </authorList>
    </citation>
    <scope>NUCLEOTIDE SEQUENCE</scope>
    <source>
        <strain evidence="6">JCM 4956</strain>
    </source>
</reference>
<reference evidence="6" key="2">
    <citation type="submission" date="2020-09" db="EMBL/GenBank/DDBJ databases">
        <authorList>
            <person name="Sun Q."/>
            <person name="Ohkuma M."/>
        </authorList>
    </citation>
    <scope>NUCLEOTIDE SEQUENCE</scope>
    <source>
        <strain evidence="6">JCM 4956</strain>
    </source>
</reference>
<keyword evidence="2 3" id="KW-0067">ATP-binding</keyword>
<protein>
    <submittedName>
        <fullName evidence="6">Sporulation protein SsgA</fullName>
    </submittedName>
</protein>
<feature type="compositionally biased region" description="Polar residues" evidence="4">
    <location>
        <begin position="566"/>
        <end position="576"/>
    </location>
</feature>
<dbReference type="EMBL" id="BMWD01000004">
    <property type="protein sequence ID" value="GGX50197.1"/>
    <property type="molecule type" value="Genomic_DNA"/>
</dbReference>
<dbReference type="InterPro" id="IPR027417">
    <property type="entry name" value="P-loop_NTPase"/>
</dbReference>
<dbReference type="PANTHER" id="PTHR22683">
    <property type="entry name" value="SPORULATION PROTEIN RELATED"/>
    <property type="match status" value="1"/>
</dbReference>
<dbReference type="AlphaFoldDB" id="A0A918K6N9"/>
<dbReference type="SUPFAM" id="SSF52540">
    <property type="entry name" value="P-loop containing nucleoside triphosphate hydrolases"/>
    <property type="match status" value="1"/>
</dbReference>
<dbReference type="Proteomes" id="UP000645555">
    <property type="component" value="Unassembled WGS sequence"/>
</dbReference>